<feature type="signal peptide" evidence="1">
    <location>
        <begin position="1"/>
        <end position="20"/>
    </location>
</feature>
<evidence type="ECO:0000256" key="1">
    <source>
        <dbReference type="SAM" id="SignalP"/>
    </source>
</evidence>
<evidence type="ECO:0000313" key="4">
    <source>
        <dbReference type="Proteomes" id="UP000250140"/>
    </source>
</evidence>
<proteinExistence type="predicted"/>
<sequence>MLISTSVALAGVALLQFAFAKPTPTSTQVPVSEATCNGKVYTYEELAGYGFLPSDARDKFGDTIGGFGSAIALDKGSWKKSRKGGQDTYEGILYGLPDRGWNTLGTVNTQTRIHKFRINLQVMQNATVANPSAPNFKITYLDTLLLSGPDGTPCTGLDPDAVGHASFRGFPDLPIATYTGDGFGGAGPGGKRIPIDGEGLILGPDGSFWVSDEYGPYIYQFNKNGKMVDAIRPPDAFIPIRNGSESFSANSPPLYDLNRTVIPGDPTTGRQNNQGFEGLTVSPDGKSLYVLIQSALEQEGGQKSSTRRNARLVHYELSEHGDPVYTSEYVVQLPFYNSGAKVAAQSDIHYISPTQFLILARDSSAGHGQKSSTSVYRHADVFDVSGATNIKSPAHDAFNGSIASTAGVLNADVIAATYCPWLDYNINAQLNRFGVHNGGAQDSTLLNEKWESLALAPVGDDDDHNDGKEYFLISVSDNDFITQNGFINFGKLPYKDASSFNLDNQALVFKVKLPKVVNPL</sequence>
<keyword evidence="1" id="KW-0732">Signal</keyword>
<evidence type="ECO:0000259" key="2">
    <source>
        <dbReference type="Pfam" id="PF13449"/>
    </source>
</evidence>
<keyword evidence="4" id="KW-1185">Reference proteome</keyword>
<dbReference type="OrthoDB" id="425936at2759"/>
<dbReference type="EMBL" id="KV750989">
    <property type="protein sequence ID" value="OCL02195.1"/>
    <property type="molecule type" value="Genomic_DNA"/>
</dbReference>
<feature type="chain" id="PRO_5034101138" evidence="1">
    <location>
        <begin position="21"/>
        <end position="520"/>
    </location>
</feature>
<feature type="domain" description="Phytase-like" evidence="2">
    <location>
        <begin position="92"/>
        <end position="480"/>
    </location>
</feature>
<dbReference type="PANTHER" id="PTHR37957">
    <property type="entry name" value="BLR7070 PROTEIN"/>
    <property type="match status" value="1"/>
</dbReference>
<dbReference type="PANTHER" id="PTHR37957:SF1">
    <property type="entry name" value="PHYTASE-LIKE DOMAIN-CONTAINING PROTEIN"/>
    <property type="match status" value="1"/>
</dbReference>
<protein>
    <submittedName>
        <fullName evidence="3">Outer membrane autotransporter</fullName>
    </submittedName>
</protein>
<dbReference type="SUPFAM" id="SSF63829">
    <property type="entry name" value="Calcium-dependent phosphotriesterase"/>
    <property type="match status" value="1"/>
</dbReference>
<dbReference type="Pfam" id="PF13449">
    <property type="entry name" value="Phytase-like"/>
    <property type="match status" value="1"/>
</dbReference>
<reference evidence="3 4" key="1">
    <citation type="journal article" date="2016" name="Nat. Commun.">
        <title>Ectomycorrhizal ecology is imprinted in the genome of the dominant symbiotic fungus Cenococcum geophilum.</title>
        <authorList>
            <consortium name="DOE Joint Genome Institute"/>
            <person name="Peter M."/>
            <person name="Kohler A."/>
            <person name="Ohm R.A."/>
            <person name="Kuo A."/>
            <person name="Krutzmann J."/>
            <person name="Morin E."/>
            <person name="Arend M."/>
            <person name="Barry K.W."/>
            <person name="Binder M."/>
            <person name="Choi C."/>
            <person name="Clum A."/>
            <person name="Copeland A."/>
            <person name="Grisel N."/>
            <person name="Haridas S."/>
            <person name="Kipfer T."/>
            <person name="LaButti K."/>
            <person name="Lindquist E."/>
            <person name="Lipzen A."/>
            <person name="Maire R."/>
            <person name="Meier B."/>
            <person name="Mihaltcheva S."/>
            <person name="Molinier V."/>
            <person name="Murat C."/>
            <person name="Poggeler S."/>
            <person name="Quandt C.A."/>
            <person name="Sperisen C."/>
            <person name="Tritt A."/>
            <person name="Tisserant E."/>
            <person name="Crous P.W."/>
            <person name="Henrissat B."/>
            <person name="Nehls U."/>
            <person name="Egli S."/>
            <person name="Spatafora J.W."/>
            <person name="Grigoriev I.V."/>
            <person name="Martin F.M."/>
        </authorList>
    </citation>
    <scope>NUCLEOTIDE SEQUENCE [LARGE SCALE GENOMIC DNA]</scope>
    <source>
        <strain evidence="3 4">CBS 207.34</strain>
    </source>
</reference>
<dbReference type="AlphaFoldDB" id="A0A8E2JLW1"/>
<accession>A0A8E2JLW1</accession>
<organism evidence="3 4">
    <name type="scientific">Glonium stellatum</name>
    <dbReference type="NCBI Taxonomy" id="574774"/>
    <lineage>
        <taxon>Eukaryota</taxon>
        <taxon>Fungi</taxon>
        <taxon>Dikarya</taxon>
        <taxon>Ascomycota</taxon>
        <taxon>Pezizomycotina</taxon>
        <taxon>Dothideomycetes</taxon>
        <taxon>Pleosporomycetidae</taxon>
        <taxon>Gloniales</taxon>
        <taxon>Gloniaceae</taxon>
        <taxon>Glonium</taxon>
    </lineage>
</organism>
<dbReference type="Proteomes" id="UP000250140">
    <property type="component" value="Unassembled WGS sequence"/>
</dbReference>
<gene>
    <name evidence="3" type="ORF">AOQ84DRAFT_305172</name>
</gene>
<name>A0A8E2JLW1_9PEZI</name>
<evidence type="ECO:0000313" key="3">
    <source>
        <dbReference type="EMBL" id="OCL02195.1"/>
    </source>
</evidence>
<dbReference type="InterPro" id="IPR027372">
    <property type="entry name" value="Phytase-like_dom"/>
</dbReference>